<protein>
    <recommendedName>
        <fullName evidence="4">Proton-coupled thiamine transporter YuaJ</fullName>
    </recommendedName>
</protein>
<keyword evidence="1" id="KW-1133">Transmembrane helix</keyword>
<reference evidence="3" key="3">
    <citation type="submission" date="2015-02" db="EMBL/GenBank/DDBJ databases">
        <title>Genome analysis of three genomes within the thermophilic hydrogenogenic bacterial species Caldanaerobacter subterraneus.</title>
        <authorList>
            <person name="Sant'Anna F.H."/>
            <person name="Lebedinsky A."/>
            <person name="Sokolova T."/>
            <person name="Robb F.T."/>
            <person name="Gonzalez J.M."/>
        </authorList>
    </citation>
    <scope>NUCLEOTIDE SEQUENCE [LARGE SCALE GENOMIC DNA]</scope>
    <source>
        <strain evidence="3">DSM 12653</strain>
    </source>
</reference>
<dbReference type="InterPro" id="IPR012651">
    <property type="entry name" value="Thia_Transptr_ThiT"/>
</dbReference>
<dbReference type="AlphaFoldDB" id="A0A0F5PKF1"/>
<accession>A0A0F5PKF1</accession>
<reference evidence="2 3" key="1">
    <citation type="submission" date="2008-07" db="EMBL/GenBank/DDBJ databases">
        <authorList>
            <person name="Gonzalez J."/>
            <person name="Sokolova T."/>
            <person name="Ferriera S."/>
            <person name="Johnson J."/>
            <person name="Kravitz S."/>
            <person name="Beeson K."/>
            <person name="Sutton G."/>
            <person name="Rogers Y.-H."/>
            <person name="Friedman R."/>
            <person name="Frazier M."/>
            <person name="Venter J.C."/>
        </authorList>
    </citation>
    <scope>NUCLEOTIDE SEQUENCE [LARGE SCALE GENOMIC DNA]</scope>
    <source>
        <strain evidence="2 3">DSM 12653</strain>
    </source>
</reference>
<dbReference type="Pfam" id="PF09515">
    <property type="entry name" value="Thia_YuaJ"/>
    <property type="match status" value="1"/>
</dbReference>
<comment type="caution">
    <text evidence="2">The sequence shown here is derived from an EMBL/GenBank/DDBJ whole genome shotgun (WGS) entry which is preliminary data.</text>
</comment>
<name>A0A0F5PKF1_9THEO</name>
<feature type="transmembrane region" description="Helical" evidence="1">
    <location>
        <begin position="167"/>
        <end position="188"/>
    </location>
</feature>
<feature type="transmembrane region" description="Helical" evidence="1">
    <location>
        <begin position="73"/>
        <end position="91"/>
    </location>
</feature>
<proteinExistence type="predicted"/>
<dbReference type="NCBIfam" id="TIGR02357">
    <property type="entry name" value="ECF_ThiT_YuaJ"/>
    <property type="match status" value="1"/>
</dbReference>
<feature type="transmembrane region" description="Helical" evidence="1">
    <location>
        <begin position="137"/>
        <end position="161"/>
    </location>
</feature>
<reference evidence="2 3" key="2">
    <citation type="journal article" date="2015" name="BMC Genomics">
        <title>Analysis of three genomes within the thermophilic bacterial species Caldanaerobacter subterraneus with a focus on carbon monoxide dehydrogenase evolution and hydrolase diversity.</title>
        <authorList>
            <person name="Sant'Anna F.H."/>
            <person name="Lebedinsky A.V."/>
            <person name="Sokolova T.G."/>
            <person name="Robb F.T."/>
            <person name="Gonzalez J.M."/>
        </authorList>
    </citation>
    <scope>NUCLEOTIDE SEQUENCE [LARGE SCALE GENOMIC DNA]</scope>
    <source>
        <strain evidence="2 3">DSM 12653</strain>
    </source>
</reference>
<evidence type="ECO:0000313" key="2">
    <source>
        <dbReference type="EMBL" id="KKC28896.1"/>
    </source>
</evidence>
<evidence type="ECO:0008006" key="4">
    <source>
        <dbReference type="Google" id="ProtNLM"/>
    </source>
</evidence>
<dbReference type="Proteomes" id="UP000010146">
    <property type="component" value="Unassembled WGS sequence"/>
</dbReference>
<dbReference type="GO" id="GO:0005886">
    <property type="term" value="C:plasma membrane"/>
    <property type="evidence" value="ECO:0007669"/>
    <property type="project" value="InterPro"/>
</dbReference>
<dbReference type="EMBL" id="ABXP02000114">
    <property type="protein sequence ID" value="KKC28896.1"/>
    <property type="molecule type" value="Genomic_DNA"/>
</dbReference>
<evidence type="ECO:0000313" key="3">
    <source>
        <dbReference type="Proteomes" id="UP000010146"/>
    </source>
</evidence>
<dbReference type="GO" id="GO:0015234">
    <property type="term" value="F:thiamine transmembrane transporter activity"/>
    <property type="evidence" value="ECO:0007669"/>
    <property type="project" value="InterPro"/>
</dbReference>
<gene>
    <name evidence="2" type="ORF">CDSM653_02120</name>
</gene>
<keyword evidence="1" id="KW-0812">Transmembrane</keyword>
<feature type="transmembrane region" description="Helical" evidence="1">
    <location>
        <begin position="200"/>
        <end position="223"/>
    </location>
</feature>
<feature type="transmembrane region" description="Helical" evidence="1">
    <location>
        <begin position="44"/>
        <end position="61"/>
    </location>
</feature>
<sequence>MRAQKAPHEAVPFFSEHNLLKMEVFLFMSYILSIFSDFAEIKPVTLSVILAILLAAFLLYLMRKSVKFDTKMLVYGALSIAIAFVLSYIRFYHWPQGGSITPASMLPLFVFAYYYGPGPGIVVGMAYGFLQLIQDPFIVQWVQVLLDYPLAFGALGLAGFFRKNLSLGILVGGFGRFFSHFLSGIFFFASYAPKGMNPIVYSLLVNGSIIGTEVLICFVVSLIPQVRNAIEEVKKRALA</sequence>
<feature type="transmembrane region" description="Helical" evidence="1">
    <location>
        <begin position="111"/>
        <end position="130"/>
    </location>
</feature>
<organism evidence="2 3">
    <name type="scientific">Caldanaerobacter subterraneus subsp. pacificus DSM 12653</name>
    <dbReference type="NCBI Taxonomy" id="391606"/>
    <lineage>
        <taxon>Bacteria</taxon>
        <taxon>Bacillati</taxon>
        <taxon>Bacillota</taxon>
        <taxon>Clostridia</taxon>
        <taxon>Thermoanaerobacterales</taxon>
        <taxon>Thermoanaerobacteraceae</taxon>
        <taxon>Caldanaerobacter</taxon>
    </lineage>
</organism>
<dbReference type="Gene3D" id="1.10.1760.20">
    <property type="match status" value="1"/>
</dbReference>
<evidence type="ECO:0000256" key="1">
    <source>
        <dbReference type="SAM" id="Phobius"/>
    </source>
</evidence>
<keyword evidence="1" id="KW-0472">Membrane</keyword>